<dbReference type="GO" id="GO:0003690">
    <property type="term" value="F:double-stranded DNA binding"/>
    <property type="evidence" value="ECO:0007669"/>
    <property type="project" value="TreeGrafter"/>
</dbReference>
<dbReference type="GO" id="GO:0000729">
    <property type="term" value="P:DNA double-strand break processing"/>
    <property type="evidence" value="ECO:0007669"/>
    <property type="project" value="TreeGrafter"/>
</dbReference>
<reference evidence="2 3" key="2">
    <citation type="submission" date="2018-11" db="EMBL/GenBank/DDBJ databases">
        <authorList>
            <consortium name="Pathogen Informatics"/>
        </authorList>
    </citation>
    <scope>NUCLEOTIDE SEQUENCE [LARGE SCALE GENOMIC DNA]</scope>
    <source>
        <strain evidence="2 3">MHpl1</strain>
    </source>
</reference>
<dbReference type="GO" id="GO:0046975">
    <property type="term" value="F:histone H3K36 methyltransferase activity"/>
    <property type="evidence" value="ECO:0007669"/>
    <property type="project" value="TreeGrafter"/>
</dbReference>
<dbReference type="PANTHER" id="PTHR46060">
    <property type="entry name" value="MARINER MOS1 TRANSPOSASE-LIKE PROTEIN"/>
    <property type="match status" value="1"/>
</dbReference>
<dbReference type="Proteomes" id="UP000268014">
    <property type="component" value="Unassembled WGS sequence"/>
</dbReference>
<dbReference type="GO" id="GO:0015074">
    <property type="term" value="P:DNA integration"/>
    <property type="evidence" value="ECO:0007669"/>
    <property type="project" value="TreeGrafter"/>
</dbReference>
<dbReference type="AlphaFoldDB" id="A0A0N4WJG9"/>
<keyword evidence="3" id="KW-1185">Reference proteome</keyword>
<dbReference type="STRING" id="6290.A0A0N4WJG9"/>
<dbReference type="GO" id="GO:0005634">
    <property type="term" value="C:nucleus"/>
    <property type="evidence" value="ECO:0007669"/>
    <property type="project" value="TreeGrafter"/>
</dbReference>
<dbReference type="GO" id="GO:0003697">
    <property type="term" value="F:single-stranded DNA binding"/>
    <property type="evidence" value="ECO:0007669"/>
    <property type="project" value="TreeGrafter"/>
</dbReference>
<protein>
    <submittedName>
        <fullName evidence="4">HTH_48 domain-containing protein</fullName>
    </submittedName>
</protein>
<dbReference type="EMBL" id="UZAF01017479">
    <property type="protein sequence ID" value="VDO42075.1"/>
    <property type="molecule type" value="Genomic_DNA"/>
</dbReference>
<dbReference type="InterPro" id="IPR052709">
    <property type="entry name" value="Transposase-MT_Hybrid"/>
</dbReference>
<gene>
    <name evidence="2" type="ORF">HPLM_LOCUS11150</name>
</gene>
<dbReference type="GO" id="GO:0000014">
    <property type="term" value="F:single-stranded DNA endodeoxyribonuclease activity"/>
    <property type="evidence" value="ECO:0007669"/>
    <property type="project" value="TreeGrafter"/>
</dbReference>
<evidence type="ECO:0000256" key="1">
    <source>
        <dbReference type="SAM" id="MobiDB-lite"/>
    </source>
</evidence>
<sequence length="360" mass="40649">MLHDFKPSQLHLRNNILFLFLSGQGPAAIDRRLEEIHKEEAPVRSALCKWHSKFASGDCSIEDGNFPGSTMDLDLDVLRSHVEADPYQTTRELTVTLGVSQSTAVRGLKSIGKVRKLGRWVPHAWEQYDMDQCANVALSLLTLRRIHTWLEHPVTRNEEWILYFDVHWRAQRVDKGADAGGFPNSNVPTIVCSASGRAFTVSNTGNWDKGYTVTADVYIRQLRNSKANLEVSRPQQHKVYLQQTTLGRTLQERPNRINEFRLDTFITCTIFTRLGSLAMPPFSPSPTSSEWTRPSDPQRHQNGTRAILRTSTERSGAGVSTICPSVARRPSMPMGHISNDSLLSFKNCKIKIIIVNWPDD</sequence>
<dbReference type="Gene3D" id="1.10.10.10">
    <property type="entry name" value="Winged helix-like DNA-binding domain superfamily/Winged helix DNA-binding domain"/>
    <property type="match status" value="1"/>
</dbReference>
<dbReference type="GO" id="GO:0006303">
    <property type="term" value="P:double-strand break repair via nonhomologous end joining"/>
    <property type="evidence" value="ECO:0007669"/>
    <property type="project" value="TreeGrafter"/>
</dbReference>
<proteinExistence type="predicted"/>
<dbReference type="GO" id="GO:0044547">
    <property type="term" value="F:DNA topoisomerase binding"/>
    <property type="evidence" value="ECO:0007669"/>
    <property type="project" value="TreeGrafter"/>
</dbReference>
<dbReference type="Gene3D" id="3.30.420.10">
    <property type="entry name" value="Ribonuclease H-like superfamily/Ribonuclease H"/>
    <property type="match status" value="1"/>
</dbReference>
<reference evidence="4" key="1">
    <citation type="submission" date="2017-02" db="UniProtKB">
        <authorList>
            <consortium name="WormBaseParasite"/>
        </authorList>
    </citation>
    <scope>IDENTIFICATION</scope>
</reference>
<dbReference type="GO" id="GO:0031297">
    <property type="term" value="P:replication fork processing"/>
    <property type="evidence" value="ECO:0007669"/>
    <property type="project" value="TreeGrafter"/>
</dbReference>
<dbReference type="GO" id="GO:0042800">
    <property type="term" value="F:histone H3K4 methyltransferase activity"/>
    <property type="evidence" value="ECO:0007669"/>
    <property type="project" value="TreeGrafter"/>
</dbReference>
<dbReference type="GO" id="GO:0000793">
    <property type="term" value="C:condensed chromosome"/>
    <property type="evidence" value="ECO:0007669"/>
    <property type="project" value="TreeGrafter"/>
</dbReference>
<dbReference type="GO" id="GO:0035861">
    <property type="term" value="C:site of double-strand break"/>
    <property type="evidence" value="ECO:0007669"/>
    <property type="project" value="TreeGrafter"/>
</dbReference>
<name>A0A0N4WJG9_HAEPC</name>
<organism evidence="4">
    <name type="scientific">Haemonchus placei</name>
    <name type="common">Barber's pole worm</name>
    <dbReference type="NCBI Taxonomy" id="6290"/>
    <lineage>
        <taxon>Eukaryota</taxon>
        <taxon>Metazoa</taxon>
        <taxon>Ecdysozoa</taxon>
        <taxon>Nematoda</taxon>
        <taxon>Chromadorea</taxon>
        <taxon>Rhabditida</taxon>
        <taxon>Rhabditina</taxon>
        <taxon>Rhabditomorpha</taxon>
        <taxon>Strongyloidea</taxon>
        <taxon>Trichostrongylidae</taxon>
        <taxon>Haemonchus</taxon>
    </lineage>
</organism>
<evidence type="ECO:0000313" key="2">
    <source>
        <dbReference type="EMBL" id="VDO42075.1"/>
    </source>
</evidence>
<evidence type="ECO:0000313" key="4">
    <source>
        <dbReference type="WBParaSite" id="HPLM_0001115801-mRNA-1"/>
    </source>
</evidence>
<dbReference type="OMA" id="NEEWILY"/>
<dbReference type="InterPro" id="IPR036397">
    <property type="entry name" value="RNaseH_sf"/>
</dbReference>
<dbReference type="PANTHER" id="PTHR46060:SF2">
    <property type="entry name" value="HISTONE-LYSINE N-METHYLTRANSFERASE SETMAR"/>
    <property type="match status" value="1"/>
</dbReference>
<dbReference type="OrthoDB" id="5870084at2759"/>
<dbReference type="GO" id="GO:0044774">
    <property type="term" value="P:mitotic DNA integrity checkpoint signaling"/>
    <property type="evidence" value="ECO:0007669"/>
    <property type="project" value="TreeGrafter"/>
</dbReference>
<accession>A0A0N4WJG9</accession>
<dbReference type="WBParaSite" id="HPLM_0001115801-mRNA-1">
    <property type="protein sequence ID" value="HPLM_0001115801-mRNA-1"/>
    <property type="gene ID" value="HPLM_0001115801"/>
</dbReference>
<feature type="region of interest" description="Disordered" evidence="1">
    <location>
        <begin position="281"/>
        <end position="303"/>
    </location>
</feature>
<evidence type="ECO:0000313" key="3">
    <source>
        <dbReference type="Proteomes" id="UP000268014"/>
    </source>
</evidence>
<dbReference type="InterPro" id="IPR036388">
    <property type="entry name" value="WH-like_DNA-bd_sf"/>
</dbReference>